<feature type="non-terminal residue" evidence="1">
    <location>
        <position position="54"/>
    </location>
</feature>
<organism evidence="1 2">
    <name type="scientific">Araneus ventricosus</name>
    <name type="common">Orbweaver spider</name>
    <name type="synonym">Epeira ventricosa</name>
    <dbReference type="NCBI Taxonomy" id="182803"/>
    <lineage>
        <taxon>Eukaryota</taxon>
        <taxon>Metazoa</taxon>
        <taxon>Ecdysozoa</taxon>
        <taxon>Arthropoda</taxon>
        <taxon>Chelicerata</taxon>
        <taxon>Arachnida</taxon>
        <taxon>Araneae</taxon>
        <taxon>Araneomorphae</taxon>
        <taxon>Entelegynae</taxon>
        <taxon>Araneoidea</taxon>
        <taxon>Araneidae</taxon>
        <taxon>Araneus</taxon>
    </lineage>
</organism>
<gene>
    <name evidence="1" type="ORF">AVEN_18438_1</name>
</gene>
<proteinExistence type="predicted"/>
<dbReference type="Proteomes" id="UP000499080">
    <property type="component" value="Unassembled WGS sequence"/>
</dbReference>
<sequence>MELDAIGLRNNNLVKSKFILVVKDKFTISEDQIKAILPDPIVEVDGRKEVFAFS</sequence>
<keyword evidence="2" id="KW-1185">Reference proteome</keyword>
<dbReference type="AlphaFoldDB" id="A0A4Y1ZWK5"/>
<comment type="caution">
    <text evidence="1">The sequence shown here is derived from an EMBL/GenBank/DDBJ whole genome shotgun (WGS) entry which is preliminary data.</text>
</comment>
<reference evidence="1 2" key="1">
    <citation type="journal article" date="2019" name="Sci. Rep.">
        <title>Orb-weaving spider Araneus ventricosus genome elucidates the spidroin gene catalogue.</title>
        <authorList>
            <person name="Kono N."/>
            <person name="Nakamura H."/>
            <person name="Ohtoshi R."/>
            <person name="Moran D.A.P."/>
            <person name="Shinohara A."/>
            <person name="Yoshida Y."/>
            <person name="Fujiwara M."/>
            <person name="Mori M."/>
            <person name="Tomita M."/>
            <person name="Arakawa K."/>
        </authorList>
    </citation>
    <scope>NUCLEOTIDE SEQUENCE [LARGE SCALE GENOMIC DNA]</scope>
</reference>
<dbReference type="OrthoDB" id="6767476at2759"/>
<name>A0A4Y1ZWK5_ARAVE</name>
<dbReference type="EMBL" id="BGPR01078765">
    <property type="protein sequence ID" value="GBL71812.1"/>
    <property type="molecule type" value="Genomic_DNA"/>
</dbReference>
<accession>A0A4Y1ZWK5</accession>
<evidence type="ECO:0000313" key="1">
    <source>
        <dbReference type="EMBL" id="GBL71812.1"/>
    </source>
</evidence>
<evidence type="ECO:0000313" key="2">
    <source>
        <dbReference type="Proteomes" id="UP000499080"/>
    </source>
</evidence>
<protein>
    <submittedName>
        <fullName evidence="1">Uncharacterized protein</fullName>
    </submittedName>
</protein>